<protein>
    <recommendedName>
        <fullName evidence="3">FAD:protein FMN transferase</fullName>
        <ecNumber evidence="2">2.7.1.180</ecNumber>
    </recommendedName>
    <alternativeName>
        <fullName evidence="9">Flavin transferase</fullName>
    </alternativeName>
</protein>
<keyword evidence="5 11" id="KW-0808">Transferase</keyword>
<evidence type="ECO:0000256" key="4">
    <source>
        <dbReference type="ARBA" id="ARBA00022630"/>
    </source>
</evidence>
<dbReference type="Proteomes" id="UP001357223">
    <property type="component" value="Chromosome"/>
</dbReference>
<comment type="cofactor">
    <cofactor evidence="1">
        <name>Mg(2+)</name>
        <dbReference type="ChEBI" id="CHEBI:18420"/>
    </cofactor>
</comment>
<dbReference type="EMBL" id="CP137640">
    <property type="protein sequence ID" value="WVX81669.1"/>
    <property type="molecule type" value="Genomic_DNA"/>
</dbReference>
<dbReference type="SUPFAM" id="SSF143631">
    <property type="entry name" value="ApbE-like"/>
    <property type="match status" value="1"/>
</dbReference>
<dbReference type="PANTHER" id="PTHR30040">
    <property type="entry name" value="THIAMINE BIOSYNTHESIS LIPOPROTEIN APBE"/>
    <property type="match status" value="1"/>
</dbReference>
<keyword evidence="8" id="KW-0460">Magnesium</keyword>
<keyword evidence="12" id="KW-1185">Reference proteome</keyword>
<comment type="catalytic activity">
    <reaction evidence="10">
        <text>L-threonyl-[protein] + FAD = FMN-L-threonyl-[protein] + AMP + H(+)</text>
        <dbReference type="Rhea" id="RHEA:36847"/>
        <dbReference type="Rhea" id="RHEA-COMP:11060"/>
        <dbReference type="Rhea" id="RHEA-COMP:11061"/>
        <dbReference type="ChEBI" id="CHEBI:15378"/>
        <dbReference type="ChEBI" id="CHEBI:30013"/>
        <dbReference type="ChEBI" id="CHEBI:57692"/>
        <dbReference type="ChEBI" id="CHEBI:74257"/>
        <dbReference type="ChEBI" id="CHEBI:456215"/>
        <dbReference type="EC" id="2.7.1.180"/>
    </reaction>
</comment>
<dbReference type="Gene3D" id="3.10.520.10">
    <property type="entry name" value="ApbE-like domains"/>
    <property type="match status" value="1"/>
</dbReference>
<reference evidence="11 12" key="1">
    <citation type="submission" date="2023-10" db="EMBL/GenBank/DDBJ databases">
        <title>Niallia locisalis sp.nov. isolated from a salt pond sample.</title>
        <authorList>
            <person name="Li X.-J."/>
            <person name="Dong L."/>
        </authorList>
    </citation>
    <scope>NUCLEOTIDE SEQUENCE [LARGE SCALE GENOMIC DNA]</scope>
    <source>
        <strain evidence="11 12">DSM 29761</strain>
    </source>
</reference>
<gene>
    <name evidence="11" type="ORF">R4Z09_01080</name>
</gene>
<sequence>MPIEQIASQWIIKKRDFSFDFGGFGKGYIVDKTIELFVKENVKNALVNAGGDLYAIGRHRVGIEHPLLQGKDMMRFYIEDLSLATSGKNFRKWSSNGRKYHHIVDGRTGDVADNGVLQASAIARTVMEAETISKVFCILPFEEATALVTKQFSNFAYFVYFDNSQMAVGGNSKLYSDLEVAV</sequence>
<evidence type="ECO:0000256" key="8">
    <source>
        <dbReference type="ARBA" id="ARBA00022842"/>
    </source>
</evidence>
<name>A0ABZ2CD20_9BACI</name>
<evidence type="ECO:0000256" key="6">
    <source>
        <dbReference type="ARBA" id="ARBA00022723"/>
    </source>
</evidence>
<dbReference type="Pfam" id="PF02424">
    <property type="entry name" value="ApbE"/>
    <property type="match status" value="1"/>
</dbReference>
<dbReference type="InterPro" id="IPR003374">
    <property type="entry name" value="ApbE-like_sf"/>
</dbReference>
<keyword evidence="6" id="KW-0479">Metal-binding</keyword>
<evidence type="ECO:0000256" key="9">
    <source>
        <dbReference type="ARBA" id="ARBA00031306"/>
    </source>
</evidence>
<keyword evidence="4" id="KW-0285">Flavoprotein</keyword>
<evidence type="ECO:0000256" key="5">
    <source>
        <dbReference type="ARBA" id="ARBA00022679"/>
    </source>
</evidence>
<proteinExistence type="predicted"/>
<evidence type="ECO:0000256" key="2">
    <source>
        <dbReference type="ARBA" id="ARBA00011955"/>
    </source>
</evidence>
<keyword evidence="7" id="KW-0274">FAD</keyword>
<evidence type="ECO:0000256" key="10">
    <source>
        <dbReference type="ARBA" id="ARBA00048540"/>
    </source>
</evidence>
<evidence type="ECO:0000313" key="11">
    <source>
        <dbReference type="EMBL" id="WVX81669.1"/>
    </source>
</evidence>
<dbReference type="EC" id="2.7.1.180" evidence="2"/>
<dbReference type="PANTHER" id="PTHR30040:SF2">
    <property type="entry name" value="FAD:PROTEIN FMN TRANSFERASE"/>
    <property type="match status" value="1"/>
</dbReference>
<evidence type="ECO:0000313" key="12">
    <source>
        <dbReference type="Proteomes" id="UP001357223"/>
    </source>
</evidence>
<dbReference type="InterPro" id="IPR024932">
    <property type="entry name" value="ApbE"/>
</dbReference>
<dbReference type="GO" id="GO:0016740">
    <property type="term" value="F:transferase activity"/>
    <property type="evidence" value="ECO:0007669"/>
    <property type="project" value="UniProtKB-KW"/>
</dbReference>
<evidence type="ECO:0000256" key="3">
    <source>
        <dbReference type="ARBA" id="ARBA00016337"/>
    </source>
</evidence>
<organism evidence="11 12">
    <name type="scientific">Niallia oryzisoli</name>
    <dbReference type="NCBI Taxonomy" id="1737571"/>
    <lineage>
        <taxon>Bacteria</taxon>
        <taxon>Bacillati</taxon>
        <taxon>Bacillota</taxon>
        <taxon>Bacilli</taxon>
        <taxon>Bacillales</taxon>
        <taxon>Bacillaceae</taxon>
        <taxon>Niallia</taxon>
    </lineage>
</organism>
<accession>A0ABZ2CD20</accession>
<evidence type="ECO:0000256" key="1">
    <source>
        <dbReference type="ARBA" id="ARBA00001946"/>
    </source>
</evidence>
<evidence type="ECO:0000256" key="7">
    <source>
        <dbReference type="ARBA" id="ARBA00022827"/>
    </source>
</evidence>
<dbReference type="RefSeq" id="WP_338450581.1">
    <property type="nucleotide sequence ID" value="NZ_CP137640.1"/>
</dbReference>